<dbReference type="SUPFAM" id="SSF52266">
    <property type="entry name" value="SGNH hydrolase"/>
    <property type="match status" value="1"/>
</dbReference>
<feature type="region of interest" description="Disordered" evidence="1">
    <location>
        <begin position="307"/>
        <end position="326"/>
    </location>
</feature>
<evidence type="ECO:0000313" key="2">
    <source>
        <dbReference type="EMBL" id="CAJ1066286.1"/>
    </source>
</evidence>
<sequence length="326" mass="35442">MTWTVLGAKCEAESPELLHTSLRRAMGCHSSKKPGRSSSRTPPPGSTTPSETIQLGNRFEVLGKLDKNPPNRLEPPASPVRPPLRLLPSGPARASRHSGAAAHRKTGASYRTGAAVHCAPLQLTSSRGRSPPQLGKPQHQQLTTLVIGDSIIRHVRSRSALTCCFPGATVRDITTAATELISNSPGITTVIIQAGTNDIHKQQSELLKHDFVHLITTLQRAVNQVHISGPIPSVSRGCGCFSRLLALHTWLSSTCAADSVNYYIDNFNIIWNRRELFRGDGVHPNWQGAKMLAGNLFHSVYHPHVSHLNEQSTSPSSTTSNQSLYY</sequence>
<feature type="compositionally biased region" description="Low complexity" evidence="1">
    <location>
        <begin position="83"/>
        <end position="101"/>
    </location>
</feature>
<feature type="region of interest" description="Disordered" evidence="1">
    <location>
        <begin position="21"/>
        <end position="108"/>
    </location>
</feature>
<keyword evidence="3" id="KW-1185">Reference proteome</keyword>
<proteinExistence type="predicted"/>
<dbReference type="AlphaFoldDB" id="A0AAV1G066"/>
<gene>
    <name evidence="2" type="ORF">XNOV1_A000753</name>
</gene>
<dbReference type="Gene3D" id="3.40.50.12690">
    <property type="match status" value="1"/>
</dbReference>
<feature type="compositionally biased region" description="Pro residues" evidence="1">
    <location>
        <begin position="72"/>
        <end position="82"/>
    </location>
</feature>
<accession>A0AAV1G066</accession>
<protein>
    <recommendedName>
        <fullName evidence="4">SGNH hydrolase-type esterase domain-containing protein</fullName>
    </recommendedName>
</protein>
<evidence type="ECO:0008006" key="4">
    <source>
        <dbReference type="Google" id="ProtNLM"/>
    </source>
</evidence>
<name>A0AAV1G066_XYRNO</name>
<dbReference type="Gene3D" id="3.40.50.12700">
    <property type="match status" value="1"/>
</dbReference>
<evidence type="ECO:0000256" key="1">
    <source>
        <dbReference type="SAM" id="MobiDB-lite"/>
    </source>
</evidence>
<dbReference type="Proteomes" id="UP001178508">
    <property type="component" value="Chromosome 10"/>
</dbReference>
<reference evidence="2" key="1">
    <citation type="submission" date="2023-08" db="EMBL/GenBank/DDBJ databases">
        <authorList>
            <person name="Alioto T."/>
            <person name="Alioto T."/>
            <person name="Gomez Garrido J."/>
        </authorList>
    </citation>
    <scope>NUCLEOTIDE SEQUENCE</scope>
</reference>
<evidence type="ECO:0000313" key="3">
    <source>
        <dbReference type="Proteomes" id="UP001178508"/>
    </source>
</evidence>
<dbReference type="CDD" id="cd00229">
    <property type="entry name" value="SGNH_hydrolase"/>
    <property type="match status" value="1"/>
</dbReference>
<dbReference type="EMBL" id="OY660873">
    <property type="protein sequence ID" value="CAJ1066286.1"/>
    <property type="molecule type" value="Genomic_DNA"/>
</dbReference>
<organism evidence="2 3">
    <name type="scientific">Xyrichtys novacula</name>
    <name type="common">Pearly razorfish</name>
    <name type="synonym">Hemipteronotus novacula</name>
    <dbReference type="NCBI Taxonomy" id="13765"/>
    <lineage>
        <taxon>Eukaryota</taxon>
        <taxon>Metazoa</taxon>
        <taxon>Chordata</taxon>
        <taxon>Craniata</taxon>
        <taxon>Vertebrata</taxon>
        <taxon>Euteleostomi</taxon>
        <taxon>Actinopterygii</taxon>
        <taxon>Neopterygii</taxon>
        <taxon>Teleostei</taxon>
        <taxon>Neoteleostei</taxon>
        <taxon>Acanthomorphata</taxon>
        <taxon>Eupercaria</taxon>
        <taxon>Labriformes</taxon>
        <taxon>Labridae</taxon>
        <taxon>Xyrichtys</taxon>
    </lineage>
</organism>